<name>A0A7S8CBR7_9BACI</name>
<dbReference type="NCBIfam" id="TIGR02532">
    <property type="entry name" value="IV_pilin_GFxxxE"/>
    <property type="match status" value="1"/>
</dbReference>
<keyword evidence="3" id="KW-0812">Transmembrane</keyword>
<comment type="subcellular location">
    <subcellularLocation>
        <location evidence="1">Cell surface</location>
    </subcellularLocation>
</comment>
<dbReference type="RefSeq" id="WP_239671732.1">
    <property type="nucleotide sequence ID" value="NZ_CP049742.1"/>
</dbReference>
<proteinExistence type="predicted"/>
<dbReference type="Pfam" id="PF07963">
    <property type="entry name" value="N_methyl"/>
    <property type="match status" value="1"/>
</dbReference>
<organism evidence="4 5">
    <name type="scientific">Mangrovibacillus cuniculi</name>
    <dbReference type="NCBI Taxonomy" id="2593652"/>
    <lineage>
        <taxon>Bacteria</taxon>
        <taxon>Bacillati</taxon>
        <taxon>Bacillota</taxon>
        <taxon>Bacilli</taxon>
        <taxon>Bacillales</taxon>
        <taxon>Bacillaceae</taxon>
        <taxon>Mangrovibacillus</taxon>
    </lineage>
</organism>
<protein>
    <submittedName>
        <fullName evidence="4">Prepilin-type N-terminal cleavage/methylation domain-containing protein</fullName>
    </submittedName>
</protein>
<dbReference type="GO" id="GO:0030420">
    <property type="term" value="P:establishment of competence for transformation"/>
    <property type="evidence" value="ECO:0007669"/>
    <property type="project" value="UniProtKB-KW"/>
</dbReference>
<dbReference type="EMBL" id="CP049742">
    <property type="protein sequence ID" value="QPC47064.1"/>
    <property type="molecule type" value="Genomic_DNA"/>
</dbReference>
<dbReference type="Proteomes" id="UP000593626">
    <property type="component" value="Chromosome"/>
</dbReference>
<dbReference type="PROSITE" id="PS00409">
    <property type="entry name" value="PROKAR_NTER_METHYL"/>
    <property type="match status" value="1"/>
</dbReference>
<reference evidence="4 5" key="1">
    <citation type="submission" date="2019-07" db="EMBL/GenBank/DDBJ databases">
        <title>Genome sequence of 2 isolates from Red Sea Mangroves.</title>
        <authorList>
            <person name="Sefrji F."/>
            <person name="Michoud G."/>
            <person name="Merlino G."/>
            <person name="Daffonchio D."/>
        </authorList>
    </citation>
    <scope>NUCLEOTIDE SEQUENCE [LARGE SCALE GENOMIC DNA]</scope>
    <source>
        <strain evidence="4 5">R1DC41</strain>
    </source>
</reference>
<gene>
    <name evidence="4" type="ORF">G8O30_08840</name>
</gene>
<keyword evidence="5" id="KW-1185">Reference proteome</keyword>
<keyword evidence="2" id="KW-0178">Competence</keyword>
<evidence type="ECO:0000313" key="5">
    <source>
        <dbReference type="Proteomes" id="UP000593626"/>
    </source>
</evidence>
<dbReference type="KEGG" id="mcui:G8O30_08840"/>
<feature type="transmembrane region" description="Helical" evidence="3">
    <location>
        <begin position="12"/>
        <end position="37"/>
    </location>
</feature>
<evidence type="ECO:0000256" key="3">
    <source>
        <dbReference type="SAM" id="Phobius"/>
    </source>
</evidence>
<sequence>MEQGNLLQSDKGLTLIEVLVSVTILAIVLLTFLQYFIQANTFTNQNLKKTVGVNVARNALMYIENDSFLEVKQRFINNEVNYLYICIEGYTYSTVSQPPNQCEHVVINNLPYKVTYKAKGDKEQWSKRESNTIPIEVTVEWEINKREFETTLEGKVTSEDIR</sequence>
<dbReference type="AlphaFoldDB" id="A0A7S8CBR7"/>
<dbReference type="GO" id="GO:0009986">
    <property type="term" value="C:cell surface"/>
    <property type="evidence" value="ECO:0007669"/>
    <property type="project" value="UniProtKB-SubCell"/>
</dbReference>
<dbReference type="InterPro" id="IPR012902">
    <property type="entry name" value="N_methyl_site"/>
</dbReference>
<keyword evidence="3" id="KW-0472">Membrane</keyword>
<evidence type="ECO:0000256" key="2">
    <source>
        <dbReference type="ARBA" id="ARBA00023287"/>
    </source>
</evidence>
<evidence type="ECO:0000313" key="4">
    <source>
        <dbReference type="EMBL" id="QPC47064.1"/>
    </source>
</evidence>
<accession>A0A7S8CBR7</accession>
<keyword evidence="3" id="KW-1133">Transmembrane helix</keyword>
<evidence type="ECO:0000256" key="1">
    <source>
        <dbReference type="ARBA" id="ARBA00004241"/>
    </source>
</evidence>